<gene>
    <name evidence="1" type="ORF">CVT23_14385</name>
</gene>
<proteinExistence type="predicted"/>
<sequence length="92" mass="10344">MIHRIDCVTALEPGDAMSRIRDCISRVEGRIADQRRAGGKGAAFSFHLPDDRFEDLLDGLPELAVYVERAAGPERVRFREIRCRLALVFSEG</sequence>
<dbReference type="EMBL" id="PHIG01000037">
    <property type="protein sequence ID" value="PJK29097.1"/>
    <property type="molecule type" value="Genomic_DNA"/>
</dbReference>
<keyword evidence="2" id="KW-1185">Reference proteome</keyword>
<organism evidence="1 2">
    <name type="scientific">Minwuia thermotolerans</name>
    <dbReference type="NCBI Taxonomy" id="2056226"/>
    <lineage>
        <taxon>Bacteria</taxon>
        <taxon>Pseudomonadati</taxon>
        <taxon>Pseudomonadota</taxon>
        <taxon>Alphaproteobacteria</taxon>
        <taxon>Minwuiales</taxon>
        <taxon>Minwuiaceae</taxon>
        <taxon>Minwuia</taxon>
    </lineage>
</organism>
<evidence type="ECO:0000313" key="2">
    <source>
        <dbReference type="Proteomes" id="UP000229498"/>
    </source>
</evidence>
<name>A0A2M9G049_9PROT</name>
<accession>A0A2M9G049</accession>
<dbReference type="RefSeq" id="WP_109794014.1">
    <property type="nucleotide sequence ID" value="NZ_PHIG01000037.1"/>
</dbReference>
<dbReference type="Proteomes" id="UP000229498">
    <property type="component" value="Unassembled WGS sequence"/>
</dbReference>
<reference evidence="1 2" key="1">
    <citation type="submission" date="2017-11" db="EMBL/GenBank/DDBJ databases">
        <title>Draft genome sequence of Rhizobiales bacterium SY3-13.</title>
        <authorList>
            <person name="Sun C."/>
        </authorList>
    </citation>
    <scope>NUCLEOTIDE SEQUENCE [LARGE SCALE GENOMIC DNA]</scope>
    <source>
        <strain evidence="1 2">SY3-13</strain>
    </source>
</reference>
<dbReference type="AlphaFoldDB" id="A0A2M9G049"/>
<comment type="caution">
    <text evidence="1">The sequence shown here is derived from an EMBL/GenBank/DDBJ whole genome shotgun (WGS) entry which is preliminary data.</text>
</comment>
<evidence type="ECO:0000313" key="1">
    <source>
        <dbReference type="EMBL" id="PJK29097.1"/>
    </source>
</evidence>
<protein>
    <submittedName>
        <fullName evidence="1">Uncharacterized protein</fullName>
    </submittedName>
</protein>